<dbReference type="Proteomes" id="UP001140513">
    <property type="component" value="Unassembled WGS sequence"/>
</dbReference>
<sequence>MPPVSRPRRIVGVSLKMYFDLPSTLSYIRGMLQLDGLAWNARIDLFVIPDFVSLVSAADILQPSSILLGAQDTHWEDKGAYTGEVSPVVLQQAGAKIVEIGHAERRKLFGETDETVAKKAGAAARNGLIPLVCIGERTHNTTSPSAAVGAAIQECTPQVTSVLAAMPDDSEVILAYEPVWAIGAKEPADADHVVNVTKELRRLAGSRKGVTRILYGGSAGPGTFAKISEGVDGLFLGRFAHDMQNLKKVVEEVGGA</sequence>
<evidence type="ECO:0000256" key="1">
    <source>
        <dbReference type="ARBA" id="ARBA00007422"/>
    </source>
</evidence>
<dbReference type="OrthoDB" id="6715177at2759"/>
<proteinExistence type="inferred from homology"/>
<reference evidence="5" key="1">
    <citation type="submission" date="2022-10" db="EMBL/GenBank/DDBJ databases">
        <title>Tapping the CABI collections for fungal endophytes: first genome assemblies for Collariella, Neodidymelliopsis, Ascochyta clinopodiicola, Didymella pomorum, Didymosphaeria variabile, Neocosmospora piperis and Neocucurbitaria cava.</title>
        <authorList>
            <person name="Hill R."/>
        </authorList>
    </citation>
    <scope>NUCLEOTIDE SEQUENCE</scope>
    <source>
        <strain evidence="5">IMI 356815</strain>
    </source>
</reference>
<name>A0A9W8XUN8_9PLEO</name>
<evidence type="ECO:0000256" key="2">
    <source>
        <dbReference type="ARBA" id="ARBA00011738"/>
    </source>
</evidence>
<dbReference type="InterPro" id="IPR013785">
    <property type="entry name" value="Aldolase_TIM"/>
</dbReference>
<comment type="subunit">
    <text evidence="2">Homodimer.</text>
</comment>
<keyword evidence="6" id="KW-1185">Reference proteome</keyword>
<comment type="pathway">
    <text evidence="4">Carbohydrate biosynthesis; gluconeogenesis.</text>
</comment>
<dbReference type="InterPro" id="IPR035990">
    <property type="entry name" value="TIM_sf"/>
</dbReference>
<dbReference type="RefSeq" id="XP_056076065.1">
    <property type="nucleotide sequence ID" value="XM_056209243.1"/>
</dbReference>
<dbReference type="InterPro" id="IPR000652">
    <property type="entry name" value="Triosephosphate_isomerase"/>
</dbReference>
<keyword evidence="4" id="KW-0312">Gluconeogenesis</keyword>
<dbReference type="PANTHER" id="PTHR21139">
    <property type="entry name" value="TRIOSEPHOSPHATE ISOMERASE"/>
    <property type="match status" value="1"/>
</dbReference>
<evidence type="ECO:0000313" key="5">
    <source>
        <dbReference type="EMBL" id="KAJ4359863.1"/>
    </source>
</evidence>
<evidence type="ECO:0000313" key="6">
    <source>
        <dbReference type="Proteomes" id="UP001140513"/>
    </source>
</evidence>
<dbReference type="GO" id="GO:0005829">
    <property type="term" value="C:cytosol"/>
    <property type="evidence" value="ECO:0007669"/>
    <property type="project" value="TreeGrafter"/>
</dbReference>
<keyword evidence="4" id="KW-0324">Glycolysis</keyword>
<gene>
    <name evidence="5" type="ORF">N0V89_000419</name>
</gene>
<dbReference type="GO" id="GO:0046166">
    <property type="term" value="P:glyceraldehyde-3-phosphate biosynthetic process"/>
    <property type="evidence" value="ECO:0007669"/>
    <property type="project" value="TreeGrafter"/>
</dbReference>
<dbReference type="GO" id="GO:0019563">
    <property type="term" value="P:glycerol catabolic process"/>
    <property type="evidence" value="ECO:0007669"/>
    <property type="project" value="TreeGrafter"/>
</dbReference>
<dbReference type="Pfam" id="PF00121">
    <property type="entry name" value="TIM"/>
    <property type="match status" value="1"/>
</dbReference>
<comment type="pathway">
    <text evidence="4">Carbohydrate degradation; glycolysis; D-glyceraldehyde 3-phosphate from glycerone phosphate: step 1/1.</text>
</comment>
<evidence type="ECO:0000256" key="4">
    <source>
        <dbReference type="RuleBase" id="RU363013"/>
    </source>
</evidence>
<dbReference type="PANTHER" id="PTHR21139:SF2">
    <property type="entry name" value="TRIOSEPHOSPHATE ISOMERASE"/>
    <property type="match status" value="1"/>
</dbReference>
<comment type="similarity">
    <text evidence="1 4">Belongs to the triosephosphate isomerase family.</text>
</comment>
<dbReference type="GO" id="GO:0006096">
    <property type="term" value="P:glycolytic process"/>
    <property type="evidence" value="ECO:0007669"/>
    <property type="project" value="UniProtKB-KW"/>
</dbReference>
<dbReference type="CDD" id="cd00311">
    <property type="entry name" value="TIM"/>
    <property type="match status" value="1"/>
</dbReference>
<dbReference type="GeneID" id="80903949"/>
<organism evidence="5 6">
    <name type="scientific">Didymosphaeria variabile</name>
    <dbReference type="NCBI Taxonomy" id="1932322"/>
    <lineage>
        <taxon>Eukaryota</taxon>
        <taxon>Fungi</taxon>
        <taxon>Dikarya</taxon>
        <taxon>Ascomycota</taxon>
        <taxon>Pezizomycotina</taxon>
        <taxon>Dothideomycetes</taxon>
        <taxon>Pleosporomycetidae</taxon>
        <taxon>Pleosporales</taxon>
        <taxon>Massarineae</taxon>
        <taxon>Didymosphaeriaceae</taxon>
        <taxon>Didymosphaeria</taxon>
    </lineage>
</organism>
<keyword evidence="3 4" id="KW-0413">Isomerase</keyword>
<comment type="caution">
    <text evidence="5">The sequence shown here is derived from an EMBL/GenBank/DDBJ whole genome shotgun (WGS) entry which is preliminary data.</text>
</comment>
<dbReference type="EC" id="5.3.1.1" evidence="4"/>
<dbReference type="Gene3D" id="3.20.20.70">
    <property type="entry name" value="Aldolase class I"/>
    <property type="match status" value="1"/>
</dbReference>
<comment type="catalytic activity">
    <reaction evidence="4">
        <text>D-glyceraldehyde 3-phosphate = dihydroxyacetone phosphate</text>
        <dbReference type="Rhea" id="RHEA:18585"/>
        <dbReference type="ChEBI" id="CHEBI:57642"/>
        <dbReference type="ChEBI" id="CHEBI:59776"/>
        <dbReference type="EC" id="5.3.1.1"/>
    </reaction>
</comment>
<evidence type="ECO:0000256" key="3">
    <source>
        <dbReference type="ARBA" id="ARBA00023235"/>
    </source>
</evidence>
<dbReference type="PROSITE" id="PS51440">
    <property type="entry name" value="TIM_2"/>
    <property type="match status" value="1"/>
</dbReference>
<dbReference type="GO" id="GO:0004807">
    <property type="term" value="F:triose-phosphate isomerase activity"/>
    <property type="evidence" value="ECO:0007669"/>
    <property type="project" value="UniProtKB-EC"/>
</dbReference>
<dbReference type="EMBL" id="JAPEUX010000001">
    <property type="protein sequence ID" value="KAJ4359863.1"/>
    <property type="molecule type" value="Genomic_DNA"/>
</dbReference>
<dbReference type="GO" id="GO:0006094">
    <property type="term" value="P:gluconeogenesis"/>
    <property type="evidence" value="ECO:0007669"/>
    <property type="project" value="UniProtKB-KW"/>
</dbReference>
<accession>A0A9W8XUN8</accession>
<dbReference type="AlphaFoldDB" id="A0A9W8XUN8"/>
<protein>
    <recommendedName>
        <fullName evidence="4">Triosephosphate isomerase</fullName>
        <ecNumber evidence="4">5.3.1.1</ecNumber>
    </recommendedName>
</protein>
<dbReference type="SUPFAM" id="SSF51351">
    <property type="entry name" value="Triosephosphate isomerase (TIM)"/>
    <property type="match status" value="1"/>
</dbReference>